<keyword evidence="4" id="KW-0804">Transcription</keyword>
<dbReference type="GO" id="GO:0003677">
    <property type="term" value="F:DNA binding"/>
    <property type="evidence" value="ECO:0007669"/>
    <property type="project" value="UniProtKB-KW"/>
</dbReference>
<dbReference type="Gramene" id="XM_028331660.1">
    <property type="protein sequence ID" value="XP_028187461.1"/>
    <property type="gene ID" value="LOC114374067"/>
</dbReference>
<evidence type="ECO:0000256" key="7">
    <source>
        <dbReference type="SAM" id="MobiDB-lite"/>
    </source>
</evidence>
<evidence type="ECO:0000256" key="6">
    <source>
        <dbReference type="SAM" id="Coils"/>
    </source>
</evidence>
<dbReference type="CDD" id="cd14702">
    <property type="entry name" value="bZIP_plant_GBF1"/>
    <property type="match status" value="1"/>
</dbReference>
<keyword evidence="10" id="KW-1185">Reference proteome</keyword>
<dbReference type="PANTHER" id="PTHR46391:SF17">
    <property type="entry name" value="BASIC LEUCINE ZIPPER 19-LIKE"/>
    <property type="match status" value="1"/>
</dbReference>
<accession>A0A445I4B6</accession>
<dbReference type="Proteomes" id="UP000289340">
    <property type="component" value="Chromosome 11"/>
</dbReference>
<dbReference type="Gene3D" id="1.20.5.170">
    <property type="match status" value="1"/>
</dbReference>
<dbReference type="PANTHER" id="PTHR46391">
    <property type="entry name" value="BASIC LEUCINE ZIPPER 34"/>
    <property type="match status" value="1"/>
</dbReference>
<dbReference type="GO" id="GO:0005634">
    <property type="term" value="C:nucleus"/>
    <property type="evidence" value="ECO:0007669"/>
    <property type="project" value="UniProtKB-SubCell"/>
</dbReference>
<dbReference type="EMBL" id="QZWG01000011">
    <property type="protein sequence ID" value="RZB80802.1"/>
    <property type="molecule type" value="Genomic_DNA"/>
</dbReference>
<comment type="subcellular location">
    <subcellularLocation>
        <location evidence="1">Nucleus</location>
    </subcellularLocation>
</comment>
<feature type="region of interest" description="Disordered" evidence="7">
    <location>
        <begin position="35"/>
        <end position="54"/>
    </location>
</feature>
<keyword evidence="5" id="KW-0539">Nucleus</keyword>
<keyword evidence="2" id="KW-0805">Transcription regulation</keyword>
<gene>
    <name evidence="9" type="ORF">D0Y65_030497</name>
</gene>
<dbReference type="SMART" id="SM00338">
    <property type="entry name" value="BRLZ"/>
    <property type="match status" value="1"/>
</dbReference>
<dbReference type="SUPFAM" id="SSF57959">
    <property type="entry name" value="Leucine zipper domain"/>
    <property type="match status" value="1"/>
</dbReference>
<dbReference type="AlphaFoldDB" id="A0A445I4B6"/>
<organism evidence="9 10">
    <name type="scientific">Glycine soja</name>
    <name type="common">Wild soybean</name>
    <dbReference type="NCBI Taxonomy" id="3848"/>
    <lineage>
        <taxon>Eukaryota</taxon>
        <taxon>Viridiplantae</taxon>
        <taxon>Streptophyta</taxon>
        <taxon>Embryophyta</taxon>
        <taxon>Tracheophyta</taxon>
        <taxon>Spermatophyta</taxon>
        <taxon>Magnoliopsida</taxon>
        <taxon>eudicotyledons</taxon>
        <taxon>Gunneridae</taxon>
        <taxon>Pentapetalae</taxon>
        <taxon>rosids</taxon>
        <taxon>fabids</taxon>
        <taxon>Fabales</taxon>
        <taxon>Fabaceae</taxon>
        <taxon>Papilionoideae</taxon>
        <taxon>50 kb inversion clade</taxon>
        <taxon>NPAAA clade</taxon>
        <taxon>indigoferoid/millettioid clade</taxon>
        <taxon>Phaseoleae</taxon>
        <taxon>Glycine</taxon>
        <taxon>Glycine subgen. Soja</taxon>
    </lineage>
</organism>
<feature type="coiled-coil region" evidence="6">
    <location>
        <begin position="109"/>
        <end position="171"/>
    </location>
</feature>
<name>A0A445I4B6_GLYSO</name>
<reference evidence="9 10" key="1">
    <citation type="submission" date="2018-09" db="EMBL/GenBank/DDBJ databases">
        <title>A high-quality reference genome of wild soybean provides a powerful tool to mine soybean genomes.</title>
        <authorList>
            <person name="Xie M."/>
            <person name="Chung C.Y.L."/>
            <person name="Li M.-W."/>
            <person name="Wong F.-L."/>
            <person name="Chan T.-F."/>
            <person name="Lam H.-M."/>
        </authorList>
    </citation>
    <scope>NUCLEOTIDE SEQUENCE [LARGE SCALE GENOMIC DNA]</scope>
    <source>
        <strain evidence="10">cv. W05</strain>
        <tissue evidence="9">Hypocotyl of etiolated seedlings</tissue>
    </source>
</reference>
<evidence type="ECO:0000259" key="8">
    <source>
        <dbReference type="SMART" id="SM00338"/>
    </source>
</evidence>
<dbReference type="GO" id="GO:0045893">
    <property type="term" value="P:positive regulation of DNA-templated transcription"/>
    <property type="evidence" value="ECO:0007669"/>
    <property type="project" value="TreeGrafter"/>
</dbReference>
<comment type="caution">
    <text evidence="9">The sequence shown here is derived from an EMBL/GenBank/DDBJ whole genome shotgun (WGS) entry which is preliminary data.</text>
</comment>
<dbReference type="InterPro" id="IPR052483">
    <property type="entry name" value="bZIP_transcription_regulators"/>
</dbReference>
<evidence type="ECO:0000256" key="2">
    <source>
        <dbReference type="ARBA" id="ARBA00023015"/>
    </source>
</evidence>
<dbReference type="InterPro" id="IPR046347">
    <property type="entry name" value="bZIP_sf"/>
</dbReference>
<evidence type="ECO:0000256" key="1">
    <source>
        <dbReference type="ARBA" id="ARBA00004123"/>
    </source>
</evidence>
<dbReference type="Pfam" id="PF00170">
    <property type="entry name" value="bZIP_1"/>
    <property type="match status" value="1"/>
</dbReference>
<feature type="compositionally biased region" description="Polar residues" evidence="7">
    <location>
        <begin position="39"/>
        <end position="49"/>
    </location>
</feature>
<keyword evidence="6" id="KW-0175">Coiled coil</keyword>
<dbReference type="GO" id="GO:0003700">
    <property type="term" value="F:DNA-binding transcription factor activity"/>
    <property type="evidence" value="ECO:0007669"/>
    <property type="project" value="InterPro"/>
</dbReference>
<proteinExistence type="predicted"/>
<feature type="domain" description="BZIP" evidence="8">
    <location>
        <begin position="82"/>
        <end position="153"/>
    </location>
</feature>
<evidence type="ECO:0000313" key="9">
    <source>
        <dbReference type="EMBL" id="RZB80802.1"/>
    </source>
</evidence>
<dbReference type="InterPro" id="IPR045314">
    <property type="entry name" value="bZIP_plant_GBF1"/>
</dbReference>
<feature type="region of interest" description="Disordered" evidence="7">
    <location>
        <begin position="361"/>
        <end position="382"/>
    </location>
</feature>
<evidence type="ECO:0000256" key="4">
    <source>
        <dbReference type="ARBA" id="ARBA00023163"/>
    </source>
</evidence>
<evidence type="ECO:0000313" key="10">
    <source>
        <dbReference type="Proteomes" id="UP000289340"/>
    </source>
</evidence>
<keyword evidence="3" id="KW-0238">DNA-binding</keyword>
<evidence type="ECO:0000256" key="5">
    <source>
        <dbReference type="ARBA" id="ARBA00023242"/>
    </source>
</evidence>
<protein>
    <recommendedName>
        <fullName evidence="8">BZIP domain-containing protein</fullName>
    </recommendedName>
</protein>
<dbReference type="InterPro" id="IPR004827">
    <property type="entry name" value="bZIP"/>
</dbReference>
<sequence>MENNKIGHSKENMVASKPPLIPILSFQSLQKTFYRDAPGTSNSTPQNENNRLENPADINPALVASESTPKLIVDQTQAKSPDADLKKLRRMESNRLSSRRSWMKKLIYLTNLENQVKNLEDQLAQLRPQIASHESQKQFLMLEKQTMLQRMEILEKEINFRESDLEMKKEQVKYLRESYPMNQAKQLQEQFLNWNIGLQDPMSNDPIPNCYTNSDQVAGNYELETSYMPPADLSQMWMPNVPNMNEVNLSLPNNMGSMVSNVYETNLSHPNYMGSMVSNVYETNLSHPNYMGPMTPNMDGMNLNLPNYTGSMAPSDMNAMQFSLPNNMGQMVPIMDETNLNLPNFMGSMAPEMNEMNFSLPSNIGSMAPNPPSGTFPNPNLD</sequence>
<evidence type="ECO:0000256" key="3">
    <source>
        <dbReference type="ARBA" id="ARBA00023125"/>
    </source>
</evidence>